<dbReference type="InterPro" id="IPR012337">
    <property type="entry name" value="RNaseH-like_sf"/>
</dbReference>
<dbReference type="HAMAP" id="MF_00651">
    <property type="entry name" value="Nuclease_YqgF"/>
    <property type="match status" value="1"/>
</dbReference>
<dbReference type="Pfam" id="PF03652">
    <property type="entry name" value="RuvX"/>
    <property type="match status" value="1"/>
</dbReference>
<sequence length="134" mass="15304">MNKKIIMAFDYGIKKIGIALGNNIINTITILKTISSINGKPNWDKISKLIKNWIPDLLLVGLPINIDNTESKMSLLSRKFGKELKKKYSLPYHLVDERISTYEAKYLAKEEIFYTKKNLDGIAASIIINDFLNK</sequence>
<proteinExistence type="inferred from homology"/>
<accession>A0A8D9JT18</accession>
<dbReference type="GO" id="GO:0016788">
    <property type="term" value="F:hydrolase activity, acting on ester bonds"/>
    <property type="evidence" value="ECO:0007669"/>
    <property type="project" value="UniProtKB-UniRule"/>
</dbReference>
<keyword evidence="1 5" id="KW-0963">Cytoplasm</keyword>
<evidence type="ECO:0000313" key="7">
    <source>
        <dbReference type="EMBL" id="CEI58849.1"/>
    </source>
</evidence>
<name>A0A8D9JT18_9GAMM</name>
<dbReference type="Proteomes" id="UP000032800">
    <property type="component" value="Chromosome I"/>
</dbReference>
<dbReference type="EMBL" id="LN649255">
    <property type="protein sequence ID" value="CEI58849.1"/>
    <property type="molecule type" value="Genomic_DNA"/>
</dbReference>
<evidence type="ECO:0000259" key="6">
    <source>
        <dbReference type="SMART" id="SM00732"/>
    </source>
</evidence>
<evidence type="ECO:0000313" key="8">
    <source>
        <dbReference type="Proteomes" id="UP000032800"/>
    </source>
</evidence>
<dbReference type="InterPro" id="IPR006641">
    <property type="entry name" value="YqgF/RNaseH-like_dom"/>
</dbReference>
<dbReference type="CDD" id="cd16964">
    <property type="entry name" value="YqgF"/>
    <property type="match status" value="1"/>
</dbReference>
<dbReference type="RefSeq" id="WP_219848673.1">
    <property type="nucleotide sequence ID" value="NZ_LN649255.1"/>
</dbReference>
<comment type="function">
    <text evidence="5">Could be a nuclease involved in processing of the 5'-end of pre-16S rRNA.</text>
</comment>
<evidence type="ECO:0000256" key="5">
    <source>
        <dbReference type="HAMAP-Rule" id="MF_00651"/>
    </source>
</evidence>
<dbReference type="GO" id="GO:0000967">
    <property type="term" value="P:rRNA 5'-end processing"/>
    <property type="evidence" value="ECO:0007669"/>
    <property type="project" value="UniProtKB-UniRule"/>
</dbReference>
<comment type="subcellular location">
    <subcellularLocation>
        <location evidence="5">Cytoplasm</location>
    </subcellularLocation>
</comment>
<evidence type="ECO:0000256" key="3">
    <source>
        <dbReference type="ARBA" id="ARBA00022722"/>
    </source>
</evidence>
<keyword evidence="2 5" id="KW-0690">Ribosome biogenesis</keyword>
<dbReference type="PANTHER" id="PTHR33317:SF4">
    <property type="entry name" value="POLYNUCLEOTIDYL TRANSFERASE, RIBONUCLEASE H-LIKE SUPERFAMILY PROTEIN"/>
    <property type="match status" value="1"/>
</dbReference>
<gene>
    <name evidence="7" type="primary">yqgF</name>
    <name evidence="7" type="ORF">PAD_287</name>
</gene>
<comment type="similarity">
    <text evidence="5">Belongs to the YqgF HJR family.</text>
</comment>
<dbReference type="EC" id="3.1.-.-" evidence="5"/>
<keyword evidence="3 5" id="KW-0540">Nuclease</keyword>
<dbReference type="InterPro" id="IPR005227">
    <property type="entry name" value="YqgF"/>
</dbReference>
<dbReference type="GO" id="GO:0005829">
    <property type="term" value="C:cytosol"/>
    <property type="evidence" value="ECO:0007669"/>
    <property type="project" value="TreeGrafter"/>
</dbReference>
<dbReference type="PANTHER" id="PTHR33317">
    <property type="entry name" value="POLYNUCLEOTIDYL TRANSFERASE, RIBONUCLEASE H-LIKE SUPERFAMILY PROTEIN"/>
    <property type="match status" value="1"/>
</dbReference>
<evidence type="ECO:0000256" key="4">
    <source>
        <dbReference type="ARBA" id="ARBA00022801"/>
    </source>
</evidence>
<protein>
    <recommendedName>
        <fullName evidence="5">Putative pre-16S rRNA nuclease</fullName>
        <ecNumber evidence="5">3.1.-.-</ecNumber>
    </recommendedName>
</protein>
<dbReference type="NCBIfam" id="TIGR00250">
    <property type="entry name" value="RNAse_H_YqgF"/>
    <property type="match status" value="1"/>
</dbReference>
<dbReference type="SMART" id="SM00732">
    <property type="entry name" value="YqgFc"/>
    <property type="match status" value="1"/>
</dbReference>
<dbReference type="Gene3D" id="3.30.420.140">
    <property type="entry name" value="YqgF/RNase H-like domain"/>
    <property type="match status" value="1"/>
</dbReference>
<evidence type="ECO:0000256" key="2">
    <source>
        <dbReference type="ARBA" id="ARBA00022517"/>
    </source>
</evidence>
<keyword evidence="4 5" id="KW-0378">Hydrolase</keyword>
<feature type="domain" description="YqgF/RNase H-like" evidence="6">
    <location>
        <begin position="4"/>
        <end position="104"/>
    </location>
</feature>
<dbReference type="KEGG" id="plc:PAD_287"/>
<dbReference type="AlphaFoldDB" id="A0A8D9JT18"/>
<dbReference type="GO" id="GO:0004518">
    <property type="term" value="F:nuclease activity"/>
    <property type="evidence" value="ECO:0007669"/>
    <property type="project" value="UniProtKB-KW"/>
</dbReference>
<dbReference type="InterPro" id="IPR037027">
    <property type="entry name" value="YqgF/RNaseH-like_dom_sf"/>
</dbReference>
<organism evidence="7 8">
    <name type="scientific">Candidatus Portiera aleyrodidarum</name>
    <name type="common">primary endosymbiont of Bemisia tabaci</name>
    <dbReference type="NCBI Taxonomy" id="91844"/>
    <lineage>
        <taxon>Bacteria</taxon>
        <taxon>Pseudomonadati</taxon>
        <taxon>Pseudomonadota</taxon>
        <taxon>Gammaproteobacteria</taxon>
        <taxon>Candidatus Johnevansiales</taxon>
        <taxon>Candidatus Johnevansiaceae</taxon>
        <taxon>Candidatus Portiera</taxon>
    </lineage>
</organism>
<dbReference type="SUPFAM" id="SSF53098">
    <property type="entry name" value="Ribonuclease H-like"/>
    <property type="match status" value="1"/>
</dbReference>
<reference evidence="7 8" key="1">
    <citation type="journal article" date="2015" name="Genome Biol. Evol.">
        <title>Genome evolution in the primary endosymbiont of whiteflies sheds light on their divergence.</title>
        <authorList>
            <person name="Santos-Garcia D."/>
            <person name="Vargas-Chavez C."/>
            <person name="Moya A."/>
            <person name="Latorre A."/>
            <person name="Silva"/>
            <person name="F J."/>
        </authorList>
    </citation>
    <scope>NUCLEOTIDE SEQUENCE [LARGE SCALE GENOMIC DNA]</scope>
    <source>
        <strain evidence="8">AD-VLC</strain>
    </source>
</reference>
<evidence type="ECO:0000256" key="1">
    <source>
        <dbReference type="ARBA" id="ARBA00022490"/>
    </source>
</evidence>